<sequence length="99" mass="11775">MAKLATGKLLYRFYAFTLLLFYAFKTLCFYSKPLVCKPDFLLCLDTFFTTCTKIIRQIKRLICPLIAVWQCLAFKGSVWHCYTVQCFRKQGFTLYNDFY</sequence>
<evidence type="ECO:0000256" key="1">
    <source>
        <dbReference type="SAM" id="Phobius"/>
    </source>
</evidence>
<dbReference type="Proteomes" id="UP000283433">
    <property type="component" value="Unassembled WGS sequence"/>
</dbReference>
<organism evidence="2 6">
    <name type="scientific">Pelobium manganitolerans</name>
    <dbReference type="NCBI Taxonomy" id="1842495"/>
    <lineage>
        <taxon>Bacteria</taxon>
        <taxon>Pseudomonadati</taxon>
        <taxon>Bacteroidota</taxon>
        <taxon>Sphingobacteriia</taxon>
        <taxon>Sphingobacteriales</taxon>
        <taxon>Sphingobacteriaceae</taxon>
        <taxon>Pelobium</taxon>
    </lineage>
</organism>
<reference evidence="2 6" key="1">
    <citation type="submission" date="2016-07" db="EMBL/GenBank/DDBJ databases">
        <title>Genome of Pelobium manganitolerans.</title>
        <authorList>
            <person name="Wu S."/>
            <person name="Wang G."/>
        </authorList>
    </citation>
    <scope>NUCLEOTIDE SEQUENCE [LARGE SCALE GENOMIC DNA]</scope>
    <source>
        <strain evidence="2 6">YS-25</strain>
    </source>
</reference>
<evidence type="ECO:0000313" key="6">
    <source>
        <dbReference type="Proteomes" id="UP000283433"/>
    </source>
</evidence>
<dbReference type="EMBL" id="MBTA01000008">
    <property type="protein sequence ID" value="RKD17625.1"/>
    <property type="molecule type" value="Genomic_DNA"/>
</dbReference>
<gene>
    <name evidence="5" type="ORF">BCY91_14550</name>
    <name evidence="4" type="ORF">BCY91_16410</name>
    <name evidence="3" type="ORF">BCY91_16630</name>
    <name evidence="2" type="ORF">BCY91_17050</name>
</gene>
<evidence type="ECO:0000313" key="3">
    <source>
        <dbReference type="EMBL" id="RKD17625.1"/>
    </source>
</evidence>
<keyword evidence="6" id="KW-1185">Reference proteome</keyword>
<dbReference type="EMBL" id="MBTA01000011">
    <property type="protein sequence ID" value="RKD17485.1"/>
    <property type="molecule type" value="Genomic_DNA"/>
</dbReference>
<feature type="transmembrane region" description="Helical" evidence="1">
    <location>
        <begin position="12"/>
        <end position="30"/>
    </location>
</feature>
<keyword evidence="1" id="KW-0812">Transmembrane</keyword>
<evidence type="ECO:0000313" key="4">
    <source>
        <dbReference type="EMBL" id="RKD17858.1"/>
    </source>
</evidence>
<accession>A0A419S7P9</accession>
<protein>
    <submittedName>
        <fullName evidence="2">Uncharacterized protein</fullName>
    </submittedName>
</protein>
<proteinExistence type="predicted"/>
<comment type="caution">
    <text evidence="2">The sequence shown here is derived from an EMBL/GenBank/DDBJ whole genome shotgun (WGS) entry which is preliminary data.</text>
</comment>
<dbReference type="EMBL" id="MBTA01000004">
    <property type="protein sequence ID" value="RKD18565.1"/>
    <property type="molecule type" value="Genomic_DNA"/>
</dbReference>
<dbReference type="EMBL" id="MBTA01000007">
    <property type="protein sequence ID" value="RKD17858.1"/>
    <property type="molecule type" value="Genomic_DNA"/>
</dbReference>
<keyword evidence="1" id="KW-1133">Transmembrane helix</keyword>
<name>A0A419S7P9_9SPHI</name>
<keyword evidence="1" id="KW-0472">Membrane</keyword>
<evidence type="ECO:0000313" key="5">
    <source>
        <dbReference type="EMBL" id="RKD18565.1"/>
    </source>
</evidence>
<evidence type="ECO:0000313" key="2">
    <source>
        <dbReference type="EMBL" id="RKD17485.1"/>
    </source>
</evidence>
<dbReference type="AlphaFoldDB" id="A0A419S7P9"/>